<dbReference type="Gene3D" id="1.20.1250.20">
    <property type="entry name" value="MFS general substrate transporter like domains"/>
    <property type="match status" value="2"/>
</dbReference>
<feature type="transmembrane region" description="Helical" evidence="5">
    <location>
        <begin position="182"/>
        <end position="204"/>
    </location>
</feature>
<feature type="transmembrane region" description="Helical" evidence="5">
    <location>
        <begin position="332"/>
        <end position="350"/>
    </location>
</feature>
<accession>A0AAW8F4X2</accession>
<sequence>MFGIGPVPLNEELRCPYSIPPSEIAPTGTIRSVAPAAGEPAASPPANRRLLPSLLVASLTLFATYGGLIAILLPSQILLIDEAGKVGNLAVVTTVSFVFTLFAQPIVGALSDRTRSRFGRRAPWMVLGAIVGGIFLFGLGSLTEIVWIAVFWTIIQVALNFFQAPLTAITADRFPRSKRGGASAMIGLGTQLGMTVGIMLAGAFAAQVGIGYSAFGAAVIVVSLLFALVNRDWSSKEAAVEPFRWGAFFRGFWISPRRHPDFAWAFTARFLLILGYFVVSAFQLYMLTDYIGLELAEAQGAVVTLTLVAFVPTLIAIALSGWWSDRVGRRKVFIYAASVVMIAGLAMPLIQPNMTGMILMAIVNGVGFGLYMSVDAALMTEVLPNEGVSAGKDLGILNVATNVPQALSPAIGGVIITSLGGYPMLFVFAIVFVILAAIATAPIKGVR</sequence>
<dbReference type="PANTHER" id="PTHR23528">
    <property type="match status" value="1"/>
</dbReference>
<keyword evidence="8" id="KW-1185">Reference proteome</keyword>
<protein>
    <submittedName>
        <fullName evidence="7">MFS family permease</fullName>
    </submittedName>
</protein>
<proteinExistence type="predicted"/>
<comment type="subcellular location">
    <subcellularLocation>
        <location evidence="1">Cell membrane</location>
        <topology evidence="1">Multi-pass membrane protein</topology>
    </subcellularLocation>
</comment>
<feature type="transmembrane region" description="Helical" evidence="5">
    <location>
        <begin position="122"/>
        <end position="139"/>
    </location>
</feature>
<feature type="transmembrane region" description="Helical" evidence="5">
    <location>
        <begin position="54"/>
        <end position="77"/>
    </location>
</feature>
<evidence type="ECO:0000256" key="4">
    <source>
        <dbReference type="ARBA" id="ARBA00023136"/>
    </source>
</evidence>
<organism evidence="7 8">
    <name type="scientific">Microbacterium natoriense</name>
    <dbReference type="NCBI Taxonomy" id="284570"/>
    <lineage>
        <taxon>Bacteria</taxon>
        <taxon>Bacillati</taxon>
        <taxon>Actinomycetota</taxon>
        <taxon>Actinomycetes</taxon>
        <taxon>Micrococcales</taxon>
        <taxon>Microbacteriaceae</taxon>
        <taxon>Microbacterium</taxon>
    </lineage>
</organism>
<comment type="caution">
    <text evidence="7">The sequence shown here is derived from an EMBL/GenBank/DDBJ whole genome shotgun (WGS) entry which is preliminary data.</text>
</comment>
<feature type="transmembrane region" description="Helical" evidence="5">
    <location>
        <begin position="298"/>
        <end position="320"/>
    </location>
</feature>
<keyword evidence="2 5" id="KW-0812">Transmembrane</keyword>
<feature type="domain" description="Major facilitator superfamily (MFS) profile" evidence="6">
    <location>
        <begin position="53"/>
        <end position="447"/>
    </location>
</feature>
<dbReference type="PANTHER" id="PTHR23528:SF1">
    <property type="entry name" value="MAJOR FACILITATOR SUPERFAMILY (MFS) PROFILE DOMAIN-CONTAINING PROTEIN"/>
    <property type="match status" value="1"/>
</dbReference>
<evidence type="ECO:0000313" key="7">
    <source>
        <dbReference type="EMBL" id="MDQ0649592.1"/>
    </source>
</evidence>
<evidence type="ECO:0000256" key="3">
    <source>
        <dbReference type="ARBA" id="ARBA00022989"/>
    </source>
</evidence>
<name>A0AAW8F4X2_9MICO</name>
<gene>
    <name evidence="7" type="ORF">QFZ53_003788</name>
</gene>
<dbReference type="SUPFAM" id="SSF103473">
    <property type="entry name" value="MFS general substrate transporter"/>
    <property type="match status" value="1"/>
</dbReference>
<dbReference type="InterPro" id="IPR005829">
    <property type="entry name" value="Sugar_transporter_CS"/>
</dbReference>
<feature type="transmembrane region" description="Helical" evidence="5">
    <location>
        <begin position="210"/>
        <end position="229"/>
    </location>
</feature>
<evidence type="ECO:0000256" key="2">
    <source>
        <dbReference type="ARBA" id="ARBA00022692"/>
    </source>
</evidence>
<dbReference type="PROSITE" id="PS50850">
    <property type="entry name" value="MFS"/>
    <property type="match status" value="1"/>
</dbReference>
<feature type="transmembrane region" description="Helical" evidence="5">
    <location>
        <begin position="422"/>
        <end position="443"/>
    </location>
</feature>
<evidence type="ECO:0000256" key="1">
    <source>
        <dbReference type="ARBA" id="ARBA00004651"/>
    </source>
</evidence>
<dbReference type="InterPro" id="IPR036259">
    <property type="entry name" value="MFS_trans_sf"/>
</dbReference>
<feature type="transmembrane region" description="Helical" evidence="5">
    <location>
        <begin position="89"/>
        <end position="110"/>
    </location>
</feature>
<feature type="transmembrane region" description="Helical" evidence="5">
    <location>
        <begin position="262"/>
        <end position="286"/>
    </location>
</feature>
<evidence type="ECO:0000259" key="6">
    <source>
        <dbReference type="PROSITE" id="PS50850"/>
    </source>
</evidence>
<evidence type="ECO:0000313" key="8">
    <source>
        <dbReference type="Proteomes" id="UP001244427"/>
    </source>
</evidence>
<dbReference type="AlphaFoldDB" id="A0AAW8F4X2"/>
<feature type="transmembrane region" description="Helical" evidence="5">
    <location>
        <begin position="145"/>
        <end position="162"/>
    </location>
</feature>
<dbReference type="PROSITE" id="PS00216">
    <property type="entry name" value="SUGAR_TRANSPORT_1"/>
    <property type="match status" value="1"/>
</dbReference>
<dbReference type="EMBL" id="JAUSXV010000001">
    <property type="protein sequence ID" value="MDQ0649592.1"/>
    <property type="molecule type" value="Genomic_DNA"/>
</dbReference>
<keyword evidence="4 5" id="KW-0472">Membrane</keyword>
<dbReference type="Pfam" id="PF13347">
    <property type="entry name" value="MFS_2"/>
    <property type="match status" value="1"/>
</dbReference>
<keyword evidence="3 5" id="KW-1133">Transmembrane helix</keyword>
<dbReference type="RefSeq" id="WP_307299041.1">
    <property type="nucleotide sequence ID" value="NZ_JAUSXV010000001.1"/>
</dbReference>
<dbReference type="GO" id="GO:0022857">
    <property type="term" value="F:transmembrane transporter activity"/>
    <property type="evidence" value="ECO:0007669"/>
    <property type="project" value="InterPro"/>
</dbReference>
<reference evidence="7 8" key="1">
    <citation type="submission" date="2023-07" db="EMBL/GenBank/DDBJ databases">
        <title>Comparative genomics of wheat-associated soil bacteria to identify genetic determinants of phenazine resistance.</title>
        <authorList>
            <person name="Mouncey N."/>
        </authorList>
    </citation>
    <scope>NUCLEOTIDE SEQUENCE [LARGE SCALE GENOMIC DNA]</scope>
    <source>
        <strain evidence="7 8">W4I9-1</strain>
    </source>
</reference>
<evidence type="ECO:0000256" key="5">
    <source>
        <dbReference type="SAM" id="Phobius"/>
    </source>
</evidence>
<feature type="transmembrane region" description="Helical" evidence="5">
    <location>
        <begin position="356"/>
        <end position="374"/>
    </location>
</feature>
<feature type="transmembrane region" description="Helical" evidence="5">
    <location>
        <begin position="395"/>
        <end position="416"/>
    </location>
</feature>
<dbReference type="GO" id="GO:0005886">
    <property type="term" value="C:plasma membrane"/>
    <property type="evidence" value="ECO:0007669"/>
    <property type="project" value="UniProtKB-SubCell"/>
</dbReference>
<dbReference type="InterPro" id="IPR020846">
    <property type="entry name" value="MFS_dom"/>
</dbReference>
<dbReference type="Proteomes" id="UP001244427">
    <property type="component" value="Unassembled WGS sequence"/>
</dbReference>